<proteinExistence type="predicted"/>
<dbReference type="InterPro" id="IPR046537">
    <property type="entry name" value="DUF6602"/>
</dbReference>
<accession>A0A656G8G1</accession>
<evidence type="ECO:0000313" key="2">
    <source>
        <dbReference type="EMBL" id="EGH22092.1"/>
    </source>
</evidence>
<feature type="domain" description="DUF6602" evidence="1">
    <location>
        <begin position="25"/>
        <end position="124"/>
    </location>
</feature>
<feature type="non-terminal residue" evidence="2">
    <location>
        <position position="226"/>
    </location>
</feature>
<evidence type="ECO:0000259" key="1">
    <source>
        <dbReference type="Pfam" id="PF20247"/>
    </source>
</evidence>
<sequence length="226" mass="25691">MLLKSSELLEKFIESEVKKIADVHMPHMPTLGSAYEEITKQGIFQDFAIPKQLDLRVVSGFVVVGGETLPEQIDCMLVHGKGTRYGLGDQYFYDIEQILCIFEVKKNLVKRDYADAITHLAKIRNKFTDHFERRLEEGYEPDIHLARRWFAQITGKSAPEHYRQIHCLSKADGILFYCLVQESLAPISVIHGYEGYTTEEGMRAAFVKILEASTKLGERVGIPGIP</sequence>
<dbReference type="Pfam" id="PF20247">
    <property type="entry name" value="DUF6602"/>
    <property type="match status" value="1"/>
</dbReference>
<protein>
    <recommendedName>
        <fullName evidence="1">DUF6602 domain-containing protein</fullName>
    </recommendedName>
</protein>
<dbReference type="EMBL" id="AEAG01000449">
    <property type="protein sequence ID" value="EGH22092.1"/>
    <property type="molecule type" value="Genomic_DNA"/>
</dbReference>
<evidence type="ECO:0000313" key="3">
    <source>
        <dbReference type="Proteomes" id="UP000003465"/>
    </source>
</evidence>
<organism evidence="2 3">
    <name type="scientific">Pseudomonas amygdali pv. mori str. 301020</name>
    <dbReference type="NCBI Taxonomy" id="629261"/>
    <lineage>
        <taxon>Bacteria</taxon>
        <taxon>Pseudomonadati</taxon>
        <taxon>Pseudomonadota</taxon>
        <taxon>Gammaproteobacteria</taxon>
        <taxon>Pseudomonadales</taxon>
        <taxon>Pseudomonadaceae</taxon>
        <taxon>Pseudomonas</taxon>
        <taxon>Pseudomonas amygdali</taxon>
    </lineage>
</organism>
<comment type="caution">
    <text evidence="2">The sequence shown here is derived from an EMBL/GenBank/DDBJ whole genome shotgun (WGS) entry which is preliminary data.</text>
</comment>
<dbReference type="AlphaFoldDB" id="A0A656G8G1"/>
<dbReference type="Proteomes" id="UP000003465">
    <property type="component" value="Unassembled WGS sequence"/>
</dbReference>
<reference evidence="2 3" key="1">
    <citation type="journal article" date="2011" name="PLoS Pathog.">
        <title>Dynamic evolution of pathogenicity revealed by sequencing and comparative genomics of 19 Pseudomonas syringae isolates.</title>
        <authorList>
            <person name="Baltrus D.A."/>
            <person name="Nishimura M.T."/>
            <person name="Romanchuk A."/>
            <person name="Chang J.H."/>
            <person name="Mukhtar M.S."/>
            <person name="Cherkis K."/>
            <person name="Roach J."/>
            <person name="Grant S.R."/>
            <person name="Jones C.D."/>
            <person name="Dangl J.L."/>
        </authorList>
    </citation>
    <scope>NUCLEOTIDE SEQUENCE [LARGE SCALE GENOMIC DNA]</scope>
    <source>
        <strain evidence="2 3">301020</strain>
    </source>
</reference>
<name>A0A656G8G1_PSEA0</name>
<gene>
    <name evidence="2" type="ORF">PSYMO_11505</name>
</gene>